<dbReference type="EMBL" id="VIGC01000028">
    <property type="protein sequence ID" value="TQE94097.1"/>
    <property type="molecule type" value="Genomic_DNA"/>
</dbReference>
<sequence>MQGQMERTGAAARPWDPVRGSRRTLAALVSAVWICLLAATPLMAALAPQGTVDALARQIEALYSRAPDLEETFDQGADDWYDDGDIYRYDATGGNFRLRIRKPNSLHWIRYDKSTELAPADYLVEVVALPVPLRSSGSYGLIFRFQDDNNYYLFALSGRYYSLQAYVQGQWSFLVDWTESPAIEARWDMPNRLGVLAQGSQIVLLINDQIVAAVEDDAIPMGGVGLAAYTFESGVMEVAFDDLAIWQLGTAPASQSPSAADPMAARLVAIRSQEPLYSQDFSLDDGSWPTGADDRVSASVVEGAYHMAVTTPQLLAWNNDGYLSALDLDDFLAEVDVRVVHPIPSSGYGLVFRARETSRLYAFWLSDDQYELIRMDGSGQRWTWLQPLTPSTAIRLEEGAVNRLGVLAEGDTITLLINDTVVFQTQDDTLATGRVGLAVSTNDVAGIEVAFDNLTVWPLRQGDESEEATRIEPQTDPSSTPSAVAWGTYDGDAFTLRHPRGWTVQSSDDGRVELQGNGSEQVVIWPLYVARAVDTPQAQAILQALAQAQRPDLRWARGTVVSAGLVRQVGRSDTQTGVAGLAWVSDGAQSALFFYLVAAPTAHFEAQAPLFATILRSFQVQSTGQEPAPMPARLDFVPFTDPMEGAFHVEVPAGWETEGGLYRAAAVDVRPWLRTRSPDQAILVFAGDPQVPTFSLPSEISSWLGWQEGDWYSPGYGVQMMISRYLPGEEFAAAYVTRWMDLPGCVIQEKVPLTQLEETLNQLLIQNGLLLPGQRQDMGYVTFTCPSEGQPVTGFLLVQTTLLEMYGTGIWQVTVLTGFLASPERVGEASAVMAHLTSTWRTDPRWYAAQQQTTAAVSDIVTTTSQEIAAIVNQVYEQAQQVQDRLAEDYARALRGVEDVQDPRTGEVYQVQSSSNYYWIDPQGNIVGTNAYFNPDGLRFEEMLRLP</sequence>
<proteinExistence type="predicted"/>
<dbReference type="OrthoDB" id="153959at2"/>
<organism evidence="2 3">
    <name type="scientific">Litorilinea aerophila</name>
    <dbReference type="NCBI Taxonomy" id="1204385"/>
    <lineage>
        <taxon>Bacteria</taxon>
        <taxon>Bacillati</taxon>
        <taxon>Chloroflexota</taxon>
        <taxon>Caldilineae</taxon>
        <taxon>Caldilineales</taxon>
        <taxon>Caldilineaceae</taxon>
        <taxon>Litorilinea</taxon>
    </lineage>
</organism>
<dbReference type="AlphaFoldDB" id="A0A540VBF5"/>
<evidence type="ECO:0000313" key="2">
    <source>
        <dbReference type="EMBL" id="TQE94097.1"/>
    </source>
</evidence>
<dbReference type="Proteomes" id="UP000317371">
    <property type="component" value="Unassembled WGS sequence"/>
</dbReference>
<dbReference type="RefSeq" id="WP_141611664.1">
    <property type="nucleotide sequence ID" value="NZ_VIGC02000028.1"/>
</dbReference>
<evidence type="ECO:0008006" key="4">
    <source>
        <dbReference type="Google" id="ProtNLM"/>
    </source>
</evidence>
<name>A0A540VBF5_9CHLR</name>
<feature type="region of interest" description="Disordered" evidence="1">
    <location>
        <begin position="464"/>
        <end position="484"/>
    </location>
</feature>
<gene>
    <name evidence="2" type="ORF">FKZ61_18595</name>
</gene>
<dbReference type="Gene3D" id="2.60.120.560">
    <property type="entry name" value="Exo-inulinase, domain 1"/>
    <property type="match status" value="2"/>
</dbReference>
<dbReference type="InParanoid" id="A0A540VBF5"/>
<comment type="caution">
    <text evidence="2">The sequence shown here is derived from an EMBL/GenBank/DDBJ whole genome shotgun (WGS) entry which is preliminary data.</text>
</comment>
<reference evidence="2 3" key="1">
    <citation type="submission" date="2019-06" db="EMBL/GenBank/DDBJ databases">
        <title>Genome sequence of Litorilinea aerophila BAA-2444.</title>
        <authorList>
            <person name="Maclea K.S."/>
            <person name="Maurais E.G."/>
            <person name="Iannazzi L.C."/>
        </authorList>
    </citation>
    <scope>NUCLEOTIDE SEQUENCE [LARGE SCALE GENOMIC DNA]</scope>
    <source>
        <strain evidence="2 3">ATCC BAA-2444</strain>
    </source>
</reference>
<evidence type="ECO:0000313" key="3">
    <source>
        <dbReference type="Proteomes" id="UP000317371"/>
    </source>
</evidence>
<protein>
    <recommendedName>
        <fullName evidence="4">DUF1080 domain-containing protein</fullName>
    </recommendedName>
</protein>
<evidence type="ECO:0000256" key="1">
    <source>
        <dbReference type="SAM" id="MobiDB-lite"/>
    </source>
</evidence>
<accession>A0A540VBF5</accession>
<keyword evidence="3" id="KW-1185">Reference proteome</keyword>